<dbReference type="EMBL" id="AP026802">
    <property type="protein sequence ID" value="BDR58193.1"/>
    <property type="molecule type" value="Genomic_DNA"/>
</dbReference>
<dbReference type="AlphaFoldDB" id="A0AAU9DSF3"/>
<proteinExistence type="predicted"/>
<keyword evidence="1" id="KW-1133">Transmembrane helix</keyword>
<keyword evidence="1" id="KW-0472">Membrane</keyword>
<reference evidence="2 3" key="1">
    <citation type="journal article" date="2023" name="Microbiol. Spectr.">
        <title>Symbiosis of Carpenter Bees with Uncharacterized Lactic Acid Bacteria Showing NAD Auxotrophy.</title>
        <authorList>
            <person name="Kawasaki S."/>
            <person name="Ozawa K."/>
            <person name="Mori T."/>
            <person name="Yamamoto A."/>
            <person name="Ito M."/>
            <person name="Ohkuma M."/>
            <person name="Sakamoto M."/>
            <person name="Matsutani M."/>
        </authorList>
    </citation>
    <scope>NUCLEOTIDE SEQUENCE [LARGE SCALE GENOMIC DNA]</scope>
    <source>
        <strain evidence="2 3">XA3</strain>
    </source>
</reference>
<evidence type="ECO:0000313" key="2">
    <source>
        <dbReference type="EMBL" id="BDR58193.1"/>
    </source>
</evidence>
<keyword evidence="3" id="KW-1185">Reference proteome</keyword>
<organism evidence="2 3">
    <name type="scientific">Xylocopilactobacillus apicola</name>
    <dbReference type="NCBI Taxonomy" id="2932184"/>
    <lineage>
        <taxon>Bacteria</taxon>
        <taxon>Bacillati</taxon>
        <taxon>Bacillota</taxon>
        <taxon>Bacilli</taxon>
        <taxon>Lactobacillales</taxon>
        <taxon>Lactobacillaceae</taxon>
        <taxon>Xylocopilactobacillus</taxon>
    </lineage>
</organism>
<dbReference type="Proteomes" id="UP001321861">
    <property type="component" value="Chromosome"/>
</dbReference>
<gene>
    <name evidence="2" type="ORF">XA3_06340</name>
</gene>
<evidence type="ECO:0000256" key="1">
    <source>
        <dbReference type="SAM" id="Phobius"/>
    </source>
</evidence>
<protein>
    <submittedName>
        <fullName evidence="2">Uncharacterized protein</fullName>
    </submittedName>
</protein>
<evidence type="ECO:0000313" key="3">
    <source>
        <dbReference type="Proteomes" id="UP001321861"/>
    </source>
</evidence>
<dbReference type="RefSeq" id="WP_317636109.1">
    <property type="nucleotide sequence ID" value="NZ_AP026802.1"/>
</dbReference>
<sequence>MSWTFLFLGISFVGFAACLGAGVAIGLFIARSNDSKKPNSLKED</sequence>
<feature type="transmembrane region" description="Helical" evidence="1">
    <location>
        <begin position="6"/>
        <end position="30"/>
    </location>
</feature>
<accession>A0AAU9DSF3</accession>
<dbReference type="KEGG" id="xap:XA3_06340"/>
<keyword evidence="1" id="KW-0812">Transmembrane</keyword>
<name>A0AAU9DSF3_9LACO</name>